<protein>
    <recommendedName>
        <fullName evidence="3">Cilia- and flagella-associated protein 206</fullName>
    </recommendedName>
</protein>
<dbReference type="Pfam" id="PF12018">
    <property type="entry name" value="FAP206"/>
    <property type="match status" value="1"/>
</dbReference>
<evidence type="ECO:0000256" key="10">
    <source>
        <dbReference type="SAM" id="MobiDB-lite"/>
    </source>
</evidence>
<dbReference type="GO" id="GO:0031514">
    <property type="term" value="C:motile cilium"/>
    <property type="evidence" value="ECO:0007669"/>
    <property type="project" value="Ensembl"/>
</dbReference>
<keyword evidence="5" id="KW-0970">Cilium biogenesis/degradation</keyword>
<keyword evidence="4" id="KW-0963">Cytoplasm</keyword>
<dbReference type="AlphaFoldDB" id="A0A3P8WJR9"/>
<dbReference type="GO" id="GO:0005930">
    <property type="term" value="C:axoneme"/>
    <property type="evidence" value="ECO:0007669"/>
    <property type="project" value="UniProtKB-SubCell"/>
</dbReference>
<dbReference type="GO" id="GO:0036064">
    <property type="term" value="C:ciliary basal body"/>
    <property type="evidence" value="ECO:0007669"/>
    <property type="project" value="TreeGrafter"/>
</dbReference>
<evidence type="ECO:0000256" key="9">
    <source>
        <dbReference type="ARBA" id="ARBA00045321"/>
    </source>
</evidence>
<dbReference type="InParanoid" id="A0A3P8WJR9"/>
<accession>A0A3P8WJR9</accession>
<evidence type="ECO:0000256" key="6">
    <source>
        <dbReference type="ARBA" id="ARBA00023069"/>
    </source>
</evidence>
<evidence type="ECO:0000256" key="2">
    <source>
        <dbReference type="ARBA" id="ARBA00010500"/>
    </source>
</evidence>
<dbReference type="Proteomes" id="UP000265120">
    <property type="component" value="Chromosome 8"/>
</dbReference>
<dbReference type="PANTHER" id="PTHR21442:SF0">
    <property type="entry name" value="CILIA- AND FLAGELLA-ASSOCIATED PROTEIN 206"/>
    <property type="match status" value="1"/>
</dbReference>
<dbReference type="GeneTree" id="ENSGT00390000016036"/>
<keyword evidence="12" id="KW-1185">Reference proteome</keyword>
<evidence type="ECO:0000256" key="8">
    <source>
        <dbReference type="ARBA" id="ARBA00023273"/>
    </source>
</evidence>
<keyword evidence="7" id="KW-0206">Cytoskeleton</keyword>
<evidence type="ECO:0000256" key="1">
    <source>
        <dbReference type="ARBA" id="ARBA00004430"/>
    </source>
</evidence>
<comment type="function">
    <text evidence="9">Essential for sperm motility and is involved in the regulation of the beating frequency of motile cilia on the epithelial cells of the respiratory tract. Required for the establishment of radial spokes in sperm flagella.</text>
</comment>
<reference evidence="11" key="2">
    <citation type="submission" date="2025-08" db="UniProtKB">
        <authorList>
            <consortium name="Ensembl"/>
        </authorList>
    </citation>
    <scope>IDENTIFICATION</scope>
</reference>
<evidence type="ECO:0000256" key="5">
    <source>
        <dbReference type="ARBA" id="ARBA00022794"/>
    </source>
</evidence>
<organism evidence="11 12">
    <name type="scientific">Cynoglossus semilaevis</name>
    <name type="common">Tongue sole</name>
    <dbReference type="NCBI Taxonomy" id="244447"/>
    <lineage>
        <taxon>Eukaryota</taxon>
        <taxon>Metazoa</taxon>
        <taxon>Chordata</taxon>
        <taxon>Craniata</taxon>
        <taxon>Vertebrata</taxon>
        <taxon>Euteleostomi</taxon>
        <taxon>Actinopterygii</taxon>
        <taxon>Neopterygii</taxon>
        <taxon>Teleostei</taxon>
        <taxon>Neoteleostei</taxon>
        <taxon>Acanthomorphata</taxon>
        <taxon>Carangaria</taxon>
        <taxon>Pleuronectiformes</taxon>
        <taxon>Pleuronectoidei</taxon>
        <taxon>Cynoglossidae</taxon>
        <taxon>Cynoglossinae</taxon>
        <taxon>Cynoglossus</taxon>
    </lineage>
</organism>
<dbReference type="PANTHER" id="PTHR21442">
    <property type="entry name" value="CILIA- AND FLAGELLA-ASSOCIATED PROTEIN 206"/>
    <property type="match status" value="1"/>
</dbReference>
<proteinExistence type="inferred from homology"/>
<evidence type="ECO:0000256" key="4">
    <source>
        <dbReference type="ARBA" id="ARBA00022490"/>
    </source>
</evidence>
<evidence type="ECO:0000313" key="11">
    <source>
        <dbReference type="Ensembl" id="ENSCSEP00000024920.1"/>
    </source>
</evidence>
<comment type="similarity">
    <text evidence="2">Belongs to the CFAP206 family.</text>
</comment>
<keyword evidence="8" id="KW-0966">Cell projection</keyword>
<evidence type="ECO:0000256" key="7">
    <source>
        <dbReference type="ARBA" id="ARBA00023212"/>
    </source>
</evidence>
<evidence type="ECO:0000256" key="3">
    <source>
        <dbReference type="ARBA" id="ARBA00021602"/>
    </source>
</evidence>
<keyword evidence="6" id="KW-0969">Cilium</keyword>
<sequence>MSRPHAESVIKSIIAEIIEDCAVRGHGVSDTLAAFMVKAVVLDPRNGFHVDRTLTKEDIKKLEEICLNKLTENCSPSFDTVKMQVYFEMNFSSRREFLEDVHRGLESRLRPVVAEITESRVRTRDQLDSLYRRIVSYIVLRSGMGSPADVHTVKEATAALHSVFPPTELGAFMVLLKNDKEQQLDELVTIVTGIRLFNKACRTGVEQSDLLPDVLNQVLPVVSRNTEQQLSLSQSLAWRYTAVLEKICERSGSEREFLNNKFFKILSLQAETRVCTKHVELLQRALLSQIKLMKETVASKTAVPTTKVFPLFKALSKVWSELQDEAELLNILGDIALNLQPFLSSQAQVFSEEYLGDLLGGCEIRDSGVNRQSLDWLQPETAGFSEMLLQYNGFCGSTFVSKDGLLLPGNPHIGLLKHREKLYAFSSREAALTFASCPDKFISEVLERAKLSPELLQLLRLQQHLLLGESALVKPVTKCEGGTQTDLHPVESNIVTSYEWNEWELRRKALKLADLRSKVTHSTQTHLSHMRRENASQTWPLKEASCQSKRDGGSSVPKPQTYLTGLRGQRVGHVVKTDLTRPAHD</sequence>
<name>A0A3P8WJR9_CYNSE</name>
<reference evidence="11" key="3">
    <citation type="submission" date="2025-09" db="UniProtKB">
        <authorList>
            <consortium name="Ensembl"/>
        </authorList>
    </citation>
    <scope>IDENTIFICATION</scope>
</reference>
<dbReference type="GO" id="GO:1901317">
    <property type="term" value="P:regulation of flagellated sperm motility"/>
    <property type="evidence" value="ECO:0007669"/>
    <property type="project" value="TreeGrafter"/>
</dbReference>
<comment type="subcellular location">
    <subcellularLocation>
        <location evidence="1">Cytoplasm</location>
        <location evidence="1">Cytoskeleton</location>
        <location evidence="1">Cilium axoneme</location>
    </subcellularLocation>
</comment>
<dbReference type="OMA" id="QLMELMC"/>
<dbReference type="STRING" id="244447.ENSCSEP00000024920"/>
<dbReference type="GO" id="GO:0003356">
    <property type="term" value="P:regulation of cilium beat frequency"/>
    <property type="evidence" value="ECO:0007669"/>
    <property type="project" value="TreeGrafter"/>
</dbReference>
<evidence type="ECO:0000313" key="12">
    <source>
        <dbReference type="Proteomes" id="UP000265120"/>
    </source>
</evidence>
<reference evidence="11 12" key="1">
    <citation type="journal article" date="2014" name="Nat. Genet.">
        <title>Whole-genome sequence of a flatfish provides insights into ZW sex chromosome evolution and adaptation to a benthic lifestyle.</title>
        <authorList>
            <person name="Chen S."/>
            <person name="Zhang G."/>
            <person name="Shao C."/>
            <person name="Huang Q."/>
            <person name="Liu G."/>
            <person name="Zhang P."/>
            <person name="Song W."/>
            <person name="An N."/>
            <person name="Chalopin D."/>
            <person name="Volff J.N."/>
            <person name="Hong Y."/>
            <person name="Li Q."/>
            <person name="Sha Z."/>
            <person name="Zhou H."/>
            <person name="Xie M."/>
            <person name="Yu Q."/>
            <person name="Liu Y."/>
            <person name="Xiang H."/>
            <person name="Wang N."/>
            <person name="Wu K."/>
            <person name="Yang C."/>
            <person name="Zhou Q."/>
            <person name="Liao X."/>
            <person name="Yang L."/>
            <person name="Hu Q."/>
            <person name="Zhang J."/>
            <person name="Meng L."/>
            <person name="Jin L."/>
            <person name="Tian Y."/>
            <person name="Lian J."/>
            <person name="Yang J."/>
            <person name="Miao G."/>
            <person name="Liu S."/>
            <person name="Liang Z."/>
            <person name="Yan F."/>
            <person name="Li Y."/>
            <person name="Sun B."/>
            <person name="Zhang H."/>
            <person name="Zhang J."/>
            <person name="Zhu Y."/>
            <person name="Du M."/>
            <person name="Zhao Y."/>
            <person name="Schartl M."/>
            <person name="Tang Q."/>
            <person name="Wang J."/>
        </authorList>
    </citation>
    <scope>NUCLEOTIDE SEQUENCE</scope>
</reference>
<dbReference type="Ensembl" id="ENSCSET00000025252.1">
    <property type="protein sequence ID" value="ENSCSEP00000024920.1"/>
    <property type="gene ID" value="ENSCSEG00000015894.1"/>
</dbReference>
<dbReference type="GO" id="GO:0007288">
    <property type="term" value="P:sperm axoneme assembly"/>
    <property type="evidence" value="ECO:0007669"/>
    <property type="project" value="TreeGrafter"/>
</dbReference>
<dbReference type="FunCoup" id="A0A3P8WJR9">
    <property type="interactions" value="267"/>
</dbReference>
<dbReference type="InterPro" id="IPR021897">
    <property type="entry name" value="FAP206"/>
</dbReference>
<feature type="region of interest" description="Disordered" evidence="10">
    <location>
        <begin position="521"/>
        <end position="562"/>
    </location>
</feature>